<dbReference type="Gene3D" id="2.40.110.10">
    <property type="entry name" value="Butyryl-CoA Dehydrogenase, subunit A, domain 2"/>
    <property type="match status" value="1"/>
</dbReference>
<proteinExistence type="predicted"/>
<evidence type="ECO:0000256" key="1">
    <source>
        <dbReference type="SAM" id="MobiDB-lite"/>
    </source>
</evidence>
<sequence length="122" mass="13051">MAVLPRDQVKVDPTWDMLGMVATGSHDLVVEDAYVPEAWTFVRGGKPNVDTPFFRYPSLSFAAQVLAVTTLGLAREALDIVRAMAGGRKSVTGAPNLGGAGVCPDCPRQGRGQSSRRPRLLL</sequence>
<feature type="region of interest" description="Disordered" evidence="1">
    <location>
        <begin position="89"/>
        <end position="122"/>
    </location>
</feature>
<reference evidence="3" key="1">
    <citation type="journal article" date="2019" name="Microbiol. Resour. Announc.">
        <title>Complete Genome Sequence of Halomonas olivaria, a Moderately Halophilic Bacterium Isolated from Olive Processing Effluents, Obtained by Nanopore Sequencing.</title>
        <authorList>
            <person name="Nagata S."/>
            <person name="Ii K.M."/>
            <person name="Tsukimi T."/>
            <person name="Miura M.C."/>
            <person name="Galipon J."/>
            <person name="Arakawa K."/>
        </authorList>
    </citation>
    <scope>NUCLEOTIDE SEQUENCE [LARGE SCALE GENOMIC DNA]</scope>
    <source>
        <strain evidence="3">TYRC17</strain>
    </source>
</reference>
<dbReference type="SUPFAM" id="SSF56645">
    <property type="entry name" value="Acyl-CoA dehydrogenase NM domain-like"/>
    <property type="match status" value="1"/>
</dbReference>
<organism evidence="2 3">
    <name type="scientific">Vreelandella olivaria</name>
    <dbReference type="NCBI Taxonomy" id="390919"/>
    <lineage>
        <taxon>Bacteria</taxon>
        <taxon>Pseudomonadati</taxon>
        <taxon>Pseudomonadota</taxon>
        <taxon>Gammaproteobacteria</taxon>
        <taxon>Oceanospirillales</taxon>
        <taxon>Halomonadaceae</taxon>
        <taxon>Vreelandella</taxon>
    </lineage>
</organism>
<gene>
    <name evidence="2" type="ORF">HORIV_70640</name>
</gene>
<dbReference type="EMBL" id="AP019416">
    <property type="protein sequence ID" value="BBI54643.1"/>
    <property type="molecule type" value="Genomic_DNA"/>
</dbReference>
<protein>
    <submittedName>
        <fullName evidence="2">Uncharacterized protein</fullName>
    </submittedName>
</protein>
<keyword evidence="3" id="KW-1185">Reference proteome</keyword>
<accession>A0ABM7GUY9</accession>
<dbReference type="Proteomes" id="UP000289555">
    <property type="component" value="Chromosome"/>
</dbReference>
<evidence type="ECO:0000313" key="3">
    <source>
        <dbReference type="Proteomes" id="UP000289555"/>
    </source>
</evidence>
<dbReference type="InterPro" id="IPR009100">
    <property type="entry name" value="AcylCoA_DH/oxidase_NM_dom_sf"/>
</dbReference>
<dbReference type="InterPro" id="IPR046373">
    <property type="entry name" value="Acyl-CoA_Oxase/DH_mid-dom_sf"/>
</dbReference>
<name>A0ABM7GUY9_9GAMM</name>
<dbReference type="Gene3D" id="1.20.140.10">
    <property type="entry name" value="Butyryl-CoA Dehydrogenase, subunit A, domain 3"/>
    <property type="match status" value="1"/>
</dbReference>
<evidence type="ECO:0000313" key="2">
    <source>
        <dbReference type="EMBL" id="BBI54643.1"/>
    </source>
</evidence>